<gene>
    <name evidence="3" type="ORF">LMG28138_01479</name>
</gene>
<dbReference type="Pfam" id="PF01381">
    <property type="entry name" value="HTH_3"/>
    <property type="match status" value="1"/>
</dbReference>
<keyword evidence="4" id="KW-1185">Reference proteome</keyword>
<sequence>MTKEALIEALGKEIRARRKLKKLTQAGLALRAGIHSNTVSLIERAETEAGIDALFEIANALGISVSQLLKSAEDRLNAR</sequence>
<keyword evidence="1" id="KW-0238">DNA-binding</keyword>
<dbReference type="SUPFAM" id="SSF47413">
    <property type="entry name" value="lambda repressor-like DNA-binding domains"/>
    <property type="match status" value="1"/>
</dbReference>
<evidence type="ECO:0000256" key="1">
    <source>
        <dbReference type="ARBA" id="ARBA00023125"/>
    </source>
</evidence>
<dbReference type="EMBL" id="CADIKM010000004">
    <property type="protein sequence ID" value="CAB3782284.1"/>
    <property type="molecule type" value="Genomic_DNA"/>
</dbReference>
<dbReference type="PANTHER" id="PTHR46797">
    <property type="entry name" value="HTH-TYPE TRANSCRIPTIONAL REGULATOR"/>
    <property type="match status" value="1"/>
</dbReference>
<dbReference type="GO" id="GO:0003677">
    <property type="term" value="F:DNA binding"/>
    <property type="evidence" value="ECO:0007669"/>
    <property type="project" value="UniProtKB-KW"/>
</dbReference>
<name>A0A6S7C6I4_9BURK</name>
<protein>
    <recommendedName>
        <fullName evidence="2">HTH cro/C1-type domain-containing protein</fullName>
    </recommendedName>
</protein>
<dbReference type="InterPro" id="IPR001387">
    <property type="entry name" value="Cro/C1-type_HTH"/>
</dbReference>
<dbReference type="PROSITE" id="PS50943">
    <property type="entry name" value="HTH_CROC1"/>
    <property type="match status" value="1"/>
</dbReference>
<organism evidence="3 4">
    <name type="scientific">Pararobbsia alpina</name>
    <dbReference type="NCBI Taxonomy" id="621374"/>
    <lineage>
        <taxon>Bacteria</taxon>
        <taxon>Pseudomonadati</taxon>
        <taxon>Pseudomonadota</taxon>
        <taxon>Betaproteobacteria</taxon>
        <taxon>Burkholderiales</taxon>
        <taxon>Burkholderiaceae</taxon>
        <taxon>Pararobbsia</taxon>
    </lineage>
</organism>
<dbReference type="CDD" id="cd00093">
    <property type="entry name" value="HTH_XRE"/>
    <property type="match status" value="1"/>
</dbReference>
<dbReference type="AlphaFoldDB" id="A0A6S7C6I4"/>
<accession>A0A6S7C6I4</accession>
<evidence type="ECO:0000313" key="3">
    <source>
        <dbReference type="EMBL" id="CAB3782284.1"/>
    </source>
</evidence>
<evidence type="ECO:0000313" key="4">
    <source>
        <dbReference type="Proteomes" id="UP000494115"/>
    </source>
</evidence>
<evidence type="ECO:0000259" key="2">
    <source>
        <dbReference type="PROSITE" id="PS50943"/>
    </source>
</evidence>
<dbReference type="RefSeq" id="WP_175104071.1">
    <property type="nucleotide sequence ID" value="NZ_CADIKM010000004.1"/>
</dbReference>
<proteinExistence type="predicted"/>
<dbReference type="GO" id="GO:0005829">
    <property type="term" value="C:cytosol"/>
    <property type="evidence" value="ECO:0007669"/>
    <property type="project" value="TreeGrafter"/>
</dbReference>
<dbReference type="InterPro" id="IPR010982">
    <property type="entry name" value="Lambda_DNA-bd_dom_sf"/>
</dbReference>
<dbReference type="InterPro" id="IPR050807">
    <property type="entry name" value="TransReg_Diox_bact_type"/>
</dbReference>
<dbReference type="SMART" id="SM00530">
    <property type="entry name" value="HTH_XRE"/>
    <property type="match status" value="1"/>
</dbReference>
<reference evidence="3 4" key="1">
    <citation type="submission" date="2020-04" db="EMBL/GenBank/DDBJ databases">
        <authorList>
            <person name="De Canck E."/>
        </authorList>
    </citation>
    <scope>NUCLEOTIDE SEQUENCE [LARGE SCALE GENOMIC DNA]</scope>
    <source>
        <strain evidence="3 4">LMG 28138</strain>
    </source>
</reference>
<dbReference type="Proteomes" id="UP000494115">
    <property type="component" value="Unassembled WGS sequence"/>
</dbReference>
<dbReference type="GO" id="GO:0003700">
    <property type="term" value="F:DNA-binding transcription factor activity"/>
    <property type="evidence" value="ECO:0007669"/>
    <property type="project" value="TreeGrafter"/>
</dbReference>
<feature type="domain" description="HTH cro/C1-type" evidence="2">
    <location>
        <begin position="14"/>
        <end position="68"/>
    </location>
</feature>
<dbReference type="Gene3D" id="1.10.260.40">
    <property type="entry name" value="lambda repressor-like DNA-binding domains"/>
    <property type="match status" value="1"/>
</dbReference>
<dbReference type="PANTHER" id="PTHR46797:SF1">
    <property type="entry name" value="METHYLPHOSPHONATE SYNTHASE"/>
    <property type="match status" value="1"/>
</dbReference>